<keyword evidence="1" id="KW-1133">Transmembrane helix</keyword>
<sequence length="470" mass="52040">MATIDDEWESLFRNRLENYDSEPNEDALERILKGANPPPVAKPGGNWGNRFGWGLSVLAILGVLTFGVWQYKTLSAHTPGKSAAVSAVTAKNETAQAAVTVGPADAGRVANLVSSSKKHTLPIPAEKTGVPLAKRPAVEKGTFAGLTGHQTQKPVFSKSKPGVADPQATDYLSLIEKTNQSNEKPYRADEVTFTINQVPHLPQTETAPELVKPVLTWNYIAGKTAKLAFPVNALPTIIAPVDDFVARDLAPVIEPERRAVKPSFFTSLMPLYTFRQVTPMQHDNVVVEKIRPSKSLSARKGYRFEAGVEFPLTKKFGLRVGATYQKLQQEMTYSARALRSDSSRVEWVDPQTIKLTPLYKSEERHVKNTWQYVALSAEGRLQLNPGQVTGLRHYIAAGGSIGYLMSGHSKERWQPFLQASYGIERQLTDRLRLQIEPGIVYNLSAINDNSRCFSVRPYSYGLVVGLRWQP</sequence>
<evidence type="ECO:0000256" key="1">
    <source>
        <dbReference type="SAM" id="Phobius"/>
    </source>
</evidence>
<dbReference type="OrthoDB" id="917001at2"/>
<protein>
    <submittedName>
        <fullName evidence="2">Uncharacterized protein</fullName>
    </submittedName>
</protein>
<accession>A0A7K0EEG1</accession>
<keyword evidence="1" id="KW-0472">Membrane</keyword>
<evidence type="ECO:0000313" key="2">
    <source>
        <dbReference type="EMBL" id="MRS60135.1"/>
    </source>
</evidence>
<comment type="caution">
    <text evidence="2">The sequence shown here is derived from an EMBL/GenBank/DDBJ whole genome shotgun (WGS) entry which is preliminary data.</text>
</comment>
<dbReference type="AlphaFoldDB" id="A0A7K0EEG1"/>
<keyword evidence="3" id="KW-1185">Reference proteome</keyword>
<name>A0A7K0EEG1_9BACT</name>
<feature type="transmembrane region" description="Helical" evidence="1">
    <location>
        <begin position="51"/>
        <end position="71"/>
    </location>
</feature>
<organism evidence="2 3">
    <name type="scientific">Larkinella terrae</name>
    <dbReference type="NCBI Taxonomy" id="2025311"/>
    <lineage>
        <taxon>Bacteria</taxon>
        <taxon>Pseudomonadati</taxon>
        <taxon>Bacteroidota</taxon>
        <taxon>Cytophagia</taxon>
        <taxon>Cytophagales</taxon>
        <taxon>Spirosomataceae</taxon>
        <taxon>Larkinella</taxon>
    </lineage>
</organism>
<evidence type="ECO:0000313" key="3">
    <source>
        <dbReference type="Proteomes" id="UP000441754"/>
    </source>
</evidence>
<dbReference type="Proteomes" id="UP000441754">
    <property type="component" value="Unassembled WGS sequence"/>
</dbReference>
<keyword evidence="1" id="KW-0812">Transmembrane</keyword>
<dbReference type="EMBL" id="WJXZ01000001">
    <property type="protein sequence ID" value="MRS60135.1"/>
    <property type="molecule type" value="Genomic_DNA"/>
</dbReference>
<reference evidence="2 3" key="1">
    <citation type="journal article" date="2018" name="Antonie Van Leeuwenhoek">
        <title>Larkinella terrae sp. nov., isolated from soil on Jeju Island, South Korea.</title>
        <authorList>
            <person name="Ten L.N."/>
            <person name="Jeon J."/>
            <person name="Park S.J."/>
            <person name="Park S."/>
            <person name="Lee S.Y."/>
            <person name="Kim M.K."/>
            <person name="Jung H.Y."/>
        </authorList>
    </citation>
    <scope>NUCLEOTIDE SEQUENCE [LARGE SCALE GENOMIC DNA]</scope>
    <source>
        <strain evidence="2 3">KCTC 52001</strain>
    </source>
</reference>
<gene>
    <name evidence="2" type="ORF">GJJ30_02430</name>
</gene>
<dbReference type="RefSeq" id="WP_154172772.1">
    <property type="nucleotide sequence ID" value="NZ_WJXZ01000001.1"/>
</dbReference>
<proteinExistence type="predicted"/>